<dbReference type="Gene3D" id="3.40.50.2020">
    <property type="match status" value="1"/>
</dbReference>
<dbReference type="Proteomes" id="UP000672097">
    <property type="component" value="Unassembled WGS sequence"/>
</dbReference>
<dbReference type="RefSeq" id="WP_210808599.1">
    <property type="nucleotide sequence ID" value="NZ_JAGQDG010000003.1"/>
</dbReference>
<protein>
    <submittedName>
        <fullName evidence="3">ComF family protein</fullName>
    </submittedName>
</protein>
<gene>
    <name evidence="3" type="ORF">KAK11_09460</name>
</gene>
<comment type="caution">
    <text evidence="3">The sequence shown here is derived from an EMBL/GenBank/DDBJ whole genome shotgun (WGS) entry which is preliminary data.</text>
</comment>
<evidence type="ECO:0000313" key="3">
    <source>
        <dbReference type="EMBL" id="MBQ0935553.1"/>
    </source>
</evidence>
<dbReference type="InterPro" id="IPR029057">
    <property type="entry name" value="PRTase-like"/>
</dbReference>
<evidence type="ECO:0000256" key="2">
    <source>
        <dbReference type="SAM" id="MobiDB-lite"/>
    </source>
</evidence>
<sequence length="180" mass="19607">MDYAHPWTGLIQALKFNDGCELAPPLAELMAQRVTSCGASADLLVALPLHEERLRSRGFNQSWLLAQALGRQLGLPATAKALTRWRRTEHQVALGHRERRLNVQGAFMPDPLHGRQLEGQHIALIDDVMTTGATCHAACMAALEGGAARVSLWLLARTPQPIDADSSDNPPHVSHRFGSA</sequence>
<feature type="region of interest" description="Disordered" evidence="2">
    <location>
        <begin position="161"/>
        <end position="180"/>
    </location>
</feature>
<keyword evidence="4" id="KW-1185">Reference proteome</keyword>
<dbReference type="InterPro" id="IPR051910">
    <property type="entry name" value="ComF/GntX_DNA_util-trans"/>
</dbReference>
<dbReference type="EMBL" id="JAGQDG010000003">
    <property type="protein sequence ID" value="MBQ0935553.1"/>
    <property type="molecule type" value="Genomic_DNA"/>
</dbReference>
<reference evidence="3 4" key="1">
    <citation type="submission" date="2021-04" db="EMBL/GenBank/DDBJ databases">
        <title>The genome sequence of type strain Ideonella paludis KCTC 32238.</title>
        <authorList>
            <person name="Liu Y."/>
        </authorList>
    </citation>
    <scope>NUCLEOTIDE SEQUENCE [LARGE SCALE GENOMIC DNA]</scope>
    <source>
        <strain evidence="3 4">KCTC 32238</strain>
    </source>
</reference>
<dbReference type="PANTHER" id="PTHR47505:SF1">
    <property type="entry name" value="DNA UTILIZATION PROTEIN YHGH"/>
    <property type="match status" value="1"/>
</dbReference>
<dbReference type="SUPFAM" id="SSF53271">
    <property type="entry name" value="PRTase-like"/>
    <property type="match status" value="1"/>
</dbReference>
<accession>A0ABS5DWN3</accession>
<dbReference type="InterPro" id="IPR000836">
    <property type="entry name" value="PRTase_dom"/>
</dbReference>
<dbReference type="CDD" id="cd06223">
    <property type="entry name" value="PRTases_typeI"/>
    <property type="match status" value="1"/>
</dbReference>
<dbReference type="PANTHER" id="PTHR47505">
    <property type="entry name" value="DNA UTILIZATION PROTEIN YHGH"/>
    <property type="match status" value="1"/>
</dbReference>
<evidence type="ECO:0000256" key="1">
    <source>
        <dbReference type="ARBA" id="ARBA00008007"/>
    </source>
</evidence>
<name>A0ABS5DWN3_9BURK</name>
<proteinExistence type="inferred from homology"/>
<comment type="similarity">
    <text evidence="1">Belongs to the ComF/GntX family.</text>
</comment>
<organism evidence="3 4">
    <name type="scientific">Ideonella paludis</name>
    <dbReference type="NCBI Taxonomy" id="1233411"/>
    <lineage>
        <taxon>Bacteria</taxon>
        <taxon>Pseudomonadati</taxon>
        <taxon>Pseudomonadota</taxon>
        <taxon>Betaproteobacteria</taxon>
        <taxon>Burkholderiales</taxon>
        <taxon>Sphaerotilaceae</taxon>
        <taxon>Ideonella</taxon>
    </lineage>
</organism>
<evidence type="ECO:0000313" key="4">
    <source>
        <dbReference type="Proteomes" id="UP000672097"/>
    </source>
</evidence>